<reference evidence="1" key="1">
    <citation type="submission" date="2021-07" db="EMBL/GenBank/DDBJ databases">
        <authorList>
            <person name="Catto M.A."/>
            <person name="Jacobson A."/>
            <person name="Kennedy G."/>
            <person name="Labadie P."/>
            <person name="Hunt B.G."/>
            <person name="Srinivasan R."/>
        </authorList>
    </citation>
    <scope>NUCLEOTIDE SEQUENCE</scope>
    <source>
        <strain evidence="1">PL_HMW_Pooled</strain>
        <tissue evidence="1">Head</tissue>
    </source>
</reference>
<evidence type="ECO:0000313" key="1">
    <source>
        <dbReference type="EMBL" id="KAK3925353.1"/>
    </source>
</evidence>
<dbReference type="GO" id="GO:0019902">
    <property type="term" value="F:phosphatase binding"/>
    <property type="evidence" value="ECO:0007669"/>
    <property type="project" value="InterPro"/>
</dbReference>
<organism evidence="1 2">
    <name type="scientific">Frankliniella fusca</name>
    <dbReference type="NCBI Taxonomy" id="407009"/>
    <lineage>
        <taxon>Eukaryota</taxon>
        <taxon>Metazoa</taxon>
        <taxon>Ecdysozoa</taxon>
        <taxon>Arthropoda</taxon>
        <taxon>Hexapoda</taxon>
        <taxon>Insecta</taxon>
        <taxon>Pterygota</taxon>
        <taxon>Neoptera</taxon>
        <taxon>Paraneoptera</taxon>
        <taxon>Thysanoptera</taxon>
        <taxon>Terebrantia</taxon>
        <taxon>Thripoidea</taxon>
        <taxon>Thripidae</taxon>
        <taxon>Frankliniella</taxon>
    </lineage>
</organism>
<dbReference type="AlphaFoldDB" id="A0AAE1LMP6"/>
<keyword evidence="2" id="KW-1185">Reference proteome</keyword>
<protein>
    <submittedName>
        <fullName evidence="1">Protein phosphatase 1 regulatory subunit 36</fullName>
    </submittedName>
</protein>
<sequence>RDAGRPRPEARVASRLTLARGARGARGSGPGRLLPDLALSFLDVVDALDQLRFRRHWQRRVQPGDPDLVTLTDVKNVVLFQVQQRLPPLFLKLFHTAAVDRFLRTLILYLFHYMQACEWLAQRCEHGGPALQRRQGELCALRVLLARDYLPLVLGLGPLRRYHHLASGVQSWTHRDARLFEPLLRLAVRIAWVALGRRNLNLIDAEHSAAVQELLGLLARPGQPQPAPTWTLLGLGLRGLPQPDLPETLRALGAVYTLGEEELSQRHGLFVGILGMQRAQFDVMLNPRDQQRRQDLLCSS</sequence>
<feature type="non-terminal residue" evidence="1">
    <location>
        <position position="300"/>
    </location>
</feature>
<dbReference type="PANTHER" id="PTHR21055:SF3">
    <property type="entry name" value="PROTEIN PHOSPHATASE 1 REGULATORY SUBUNIT 36"/>
    <property type="match status" value="1"/>
</dbReference>
<name>A0AAE1LMP6_9NEOP</name>
<accession>A0AAE1LMP6</accession>
<dbReference type="Proteomes" id="UP001219518">
    <property type="component" value="Unassembled WGS sequence"/>
</dbReference>
<comment type="caution">
    <text evidence="1">The sequence shown here is derived from an EMBL/GenBank/DDBJ whole genome shotgun (WGS) entry which is preliminary data.</text>
</comment>
<dbReference type="Pfam" id="PF14895">
    <property type="entry name" value="PPPI_inhib"/>
    <property type="match status" value="1"/>
</dbReference>
<proteinExistence type="predicted"/>
<gene>
    <name evidence="1" type="ORF">KUF71_013560</name>
</gene>
<dbReference type="PANTHER" id="PTHR21055">
    <property type="entry name" value="PROTEIN PHOSPHATASE 1 REGULATORY SUBUNIT 36"/>
    <property type="match status" value="1"/>
</dbReference>
<evidence type="ECO:0000313" key="2">
    <source>
        <dbReference type="Proteomes" id="UP001219518"/>
    </source>
</evidence>
<dbReference type="InterPro" id="IPR026142">
    <property type="entry name" value="Pro_pase_1_reg_su_36"/>
</dbReference>
<feature type="non-terminal residue" evidence="1">
    <location>
        <position position="1"/>
    </location>
</feature>
<reference evidence="1" key="2">
    <citation type="journal article" date="2023" name="BMC Genomics">
        <title>Pest status, molecular evolution, and epigenetic factors derived from the genome assembly of Frankliniella fusca, a thysanopteran phytovirus vector.</title>
        <authorList>
            <person name="Catto M.A."/>
            <person name="Labadie P.E."/>
            <person name="Jacobson A.L."/>
            <person name="Kennedy G.G."/>
            <person name="Srinivasan R."/>
            <person name="Hunt B.G."/>
        </authorList>
    </citation>
    <scope>NUCLEOTIDE SEQUENCE</scope>
    <source>
        <strain evidence="1">PL_HMW_Pooled</strain>
    </source>
</reference>
<dbReference type="EMBL" id="JAHWGI010001227">
    <property type="protein sequence ID" value="KAK3925353.1"/>
    <property type="molecule type" value="Genomic_DNA"/>
</dbReference>